<dbReference type="EMBL" id="CP062222">
    <property type="protein sequence ID" value="QTC90991.1"/>
    <property type="molecule type" value="Genomic_DNA"/>
</dbReference>
<dbReference type="RefSeq" id="WP_207869908.1">
    <property type="nucleotide sequence ID" value="NZ_CP062222.1"/>
</dbReference>
<accession>A0A975BZS9</accession>
<name>A0A975BZS9_9CAUL</name>
<evidence type="ECO:0000256" key="6">
    <source>
        <dbReference type="ARBA" id="ARBA00047321"/>
    </source>
</evidence>
<dbReference type="SUPFAM" id="SSF54373">
    <property type="entry name" value="FAD-linked reductases, C-terminal domain"/>
    <property type="match status" value="1"/>
</dbReference>
<gene>
    <name evidence="8" type="ORF">IFJ75_17490</name>
</gene>
<dbReference type="KEGG" id="bgoe:IFJ75_17490"/>
<evidence type="ECO:0000256" key="4">
    <source>
        <dbReference type="ARBA" id="ARBA00017871"/>
    </source>
</evidence>
<reference evidence="8" key="1">
    <citation type="submission" date="2020-09" db="EMBL/GenBank/DDBJ databases">
        <title>Brevundimonas sp. LVF2 isolated from a puddle in Goettingen, Germany.</title>
        <authorList>
            <person name="Friedrich I."/>
            <person name="Klassen A."/>
            <person name="Hannes N."/>
            <person name="Schneider D."/>
            <person name="Hertel R."/>
            <person name="Daniel R."/>
        </authorList>
    </citation>
    <scope>NUCLEOTIDE SEQUENCE</scope>
    <source>
        <strain evidence="8">LVF2</strain>
    </source>
</reference>
<comment type="catalytic activity">
    <reaction evidence="6">
        <text>L-tryptophan + O2 = indole-3-acetamide + CO2 + H2O</text>
        <dbReference type="Rhea" id="RHEA:16165"/>
        <dbReference type="ChEBI" id="CHEBI:15377"/>
        <dbReference type="ChEBI" id="CHEBI:15379"/>
        <dbReference type="ChEBI" id="CHEBI:16031"/>
        <dbReference type="ChEBI" id="CHEBI:16526"/>
        <dbReference type="ChEBI" id="CHEBI:57912"/>
        <dbReference type="EC" id="1.13.12.3"/>
    </reaction>
</comment>
<dbReference type="SUPFAM" id="SSF51905">
    <property type="entry name" value="FAD/NAD(P)-binding domain"/>
    <property type="match status" value="1"/>
</dbReference>
<dbReference type="Gene3D" id="3.50.50.60">
    <property type="entry name" value="FAD/NAD(P)-binding domain"/>
    <property type="match status" value="1"/>
</dbReference>
<evidence type="ECO:0000256" key="5">
    <source>
        <dbReference type="ARBA" id="ARBA00023070"/>
    </source>
</evidence>
<dbReference type="Proteomes" id="UP000663918">
    <property type="component" value="Chromosome"/>
</dbReference>
<dbReference type="PRINTS" id="PR00420">
    <property type="entry name" value="RNGMNOXGNASE"/>
</dbReference>
<dbReference type="PANTHER" id="PTHR10742:SF410">
    <property type="entry name" value="LYSINE-SPECIFIC HISTONE DEMETHYLASE 2"/>
    <property type="match status" value="1"/>
</dbReference>
<feature type="domain" description="Amine oxidase" evidence="7">
    <location>
        <begin position="22"/>
        <end position="419"/>
    </location>
</feature>
<dbReference type="InterPro" id="IPR002937">
    <property type="entry name" value="Amino_oxidase"/>
</dbReference>
<dbReference type="InterPro" id="IPR036188">
    <property type="entry name" value="FAD/NAD-bd_sf"/>
</dbReference>
<keyword evidence="5" id="KW-0073">Auxin biosynthesis</keyword>
<proteinExistence type="inferred from homology"/>
<dbReference type="InterPro" id="IPR050281">
    <property type="entry name" value="Flavin_monoamine_oxidase"/>
</dbReference>
<evidence type="ECO:0000313" key="9">
    <source>
        <dbReference type="Proteomes" id="UP000663918"/>
    </source>
</evidence>
<organism evidence="8 9">
    <name type="scientific">Brevundimonas goettingensis</name>
    <dbReference type="NCBI Taxonomy" id="2774190"/>
    <lineage>
        <taxon>Bacteria</taxon>
        <taxon>Pseudomonadati</taxon>
        <taxon>Pseudomonadota</taxon>
        <taxon>Alphaproteobacteria</taxon>
        <taxon>Caulobacterales</taxon>
        <taxon>Caulobacteraceae</taxon>
        <taxon>Brevundimonas</taxon>
    </lineage>
</organism>
<dbReference type="GO" id="GO:0009851">
    <property type="term" value="P:auxin biosynthetic process"/>
    <property type="evidence" value="ECO:0007669"/>
    <property type="project" value="UniProtKB-KW"/>
</dbReference>
<comment type="pathway">
    <text evidence="1">Plant hormone metabolism; auxin biosynthesis.</text>
</comment>
<dbReference type="GO" id="GO:0050361">
    <property type="term" value="F:tryptophan 2-monooxygenase activity"/>
    <property type="evidence" value="ECO:0007669"/>
    <property type="project" value="UniProtKB-EC"/>
</dbReference>
<dbReference type="EC" id="1.13.12.3" evidence="3"/>
<evidence type="ECO:0000259" key="7">
    <source>
        <dbReference type="Pfam" id="PF01593"/>
    </source>
</evidence>
<evidence type="ECO:0000313" key="8">
    <source>
        <dbReference type="EMBL" id="QTC90991.1"/>
    </source>
</evidence>
<sequence>MTHSSTPLPAEVDVVVIGAGSSGIAAARRLAKTGISVIVLEARDRIGGRAHTVHRRLTQHRGGSLDLPLDMGCGWLHSADENPLVAVTREVGLTVDETPPPWSQAAFGMSVDERAAWRAAFDALDERIEAAVARGEDRPGADFFAPSDTAEGRWNGRMDALSGALNGAKFAEVSTADYVAYRDTEVNYRVLEGYGTLIATLGRPVPVVLDCPVGRIDRTGPLMRVETLRGAVLAKTVILTVPTNLIASEAIRFDPPLPETVEAAAGLPLGLASKVHMAVETPEDFPKDGQLWGRSDTAQTAAYHLRPFGRPVIEAYFGGDLAWGLEAEGEGAFFDFAVSELVDHLGSDFKKRLTPLTTSMWGAETWSRGAYSHALPGHAGDRARLAHPAESRLFIAGEATAPHFFGTCHGAWMEGERAALQAMAALGVDRWLSEPRED</sequence>
<dbReference type="PANTHER" id="PTHR10742">
    <property type="entry name" value="FLAVIN MONOAMINE OXIDASE"/>
    <property type="match status" value="1"/>
</dbReference>
<protein>
    <recommendedName>
        <fullName evidence="4">Tryptophan 2-monooxygenase</fullName>
        <ecNumber evidence="3">1.13.12.3</ecNumber>
    </recommendedName>
</protein>
<dbReference type="Pfam" id="PF01593">
    <property type="entry name" value="Amino_oxidase"/>
    <property type="match status" value="1"/>
</dbReference>
<comment type="similarity">
    <text evidence="2">Belongs to the tryptophan 2-monooxygenase family.</text>
</comment>
<evidence type="ECO:0000256" key="2">
    <source>
        <dbReference type="ARBA" id="ARBA00005833"/>
    </source>
</evidence>
<dbReference type="AlphaFoldDB" id="A0A975BZS9"/>
<keyword evidence="9" id="KW-1185">Reference proteome</keyword>
<evidence type="ECO:0000256" key="3">
    <source>
        <dbReference type="ARBA" id="ARBA00012535"/>
    </source>
</evidence>
<evidence type="ECO:0000256" key="1">
    <source>
        <dbReference type="ARBA" id="ARBA00004814"/>
    </source>
</evidence>